<dbReference type="PANTHER" id="PTHR47359:SF3">
    <property type="entry name" value="NLP_P60 DOMAIN-CONTAINING PROTEIN-RELATED"/>
    <property type="match status" value="1"/>
</dbReference>
<organism evidence="8">
    <name type="scientific">Streptomyces auratus AGR0001</name>
    <dbReference type="NCBI Taxonomy" id="1160718"/>
    <lineage>
        <taxon>Bacteria</taxon>
        <taxon>Bacillati</taxon>
        <taxon>Actinomycetota</taxon>
        <taxon>Actinomycetes</taxon>
        <taxon>Kitasatosporales</taxon>
        <taxon>Streptomycetaceae</taxon>
        <taxon>Streptomyces</taxon>
    </lineage>
</organism>
<dbReference type="OrthoDB" id="5177647at2"/>
<dbReference type="Gene3D" id="3.90.1720.10">
    <property type="entry name" value="endopeptidase domain like (from Nostoc punctiforme)"/>
    <property type="match status" value="1"/>
</dbReference>
<name>J1RJQ5_9ACTN</name>
<dbReference type="EMBL" id="AJGV01000137">
    <property type="protein sequence ID" value="EJJ04624.1"/>
    <property type="molecule type" value="Genomic_DNA"/>
</dbReference>
<feature type="coiled-coil region" evidence="5">
    <location>
        <begin position="147"/>
        <end position="178"/>
    </location>
</feature>
<dbReference type="KEGG" id="sauh:SU9_008575"/>
<keyword evidence="3" id="KW-0378">Hydrolase</keyword>
<evidence type="ECO:0000313" key="10">
    <source>
        <dbReference type="Proteomes" id="UP000009036"/>
    </source>
</evidence>
<keyword evidence="5" id="KW-0175">Coiled coil</keyword>
<gene>
    <name evidence="9" type="ORF">SU9_008575</name>
    <name evidence="8" type="ORF">SU9_22930</name>
</gene>
<accession>J1RJQ5</accession>
<feature type="coiled-coil region" evidence="5">
    <location>
        <begin position="49"/>
        <end position="104"/>
    </location>
</feature>
<evidence type="ECO:0000256" key="6">
    <source>
        <dbReference type="SAM" id="SignalP"/>
    </source>
</evidence>
<dbReference type="Gene3D" id="6.10.250.3150">
    <property type="match status" value="1"/>
</dbReference>
<reference evidence="9" key="2">
    <citation type="submission" date="2021-04" db="EMBL/GenBank/DDBJ databases">
        <authorList>
            <person name="Wen M.-L."/>
            <person name="Han X.-L."/>
            <person name="Xiong J."/>
        </authorList>
    </citation>
    <scope>NUCLEOTIDE SEQUENCE</scope>
    <source>
        <strain evidence="9">AGR0001</strain>
    </source>
</reference>
<dbReference type="InterPro" id="IPR051794">
    <property type="entry name" value="PG_Endopeptidase_C40"/>
</dbReference>
<evidence type="ECO:0000313" key="8">
    <source>
        <dbReference type="EMBL" id="EJJ04624.1"/>
    </source>
</evidence>
<feature type="domain" description="NlpC/P60" evidence="7">
    <location>
        <begin position="234"/>
        <end position="348"/>
    </location>
</feature>
<dbReference type="MEROPS" id="C40.007"/>
<dbReference type="PANTHER" id="PTHR47359">
    <property type="entry name" value="PEPTIDOGLYCAN DL-ENDOPEPTIDASE CWLO"/>
    <property type="match status" value="1"/>
</dbReference>
<evidence type="ECO:0000313" key="9">
    <source>
        <dbReference type="EMBL" id="QTZ91527.1"/>
    </source>
</evidence>
<keyword evidence="10" id="KW-1185">Reference proteome</keyword>
<feature type="signal peptide" evidence="6">
    <location>
        <begin position="1"/>
        <end position="39"/>
    </location>
</feature>
<dbReference type="SUPFAM" id="SSF54001">
    <property type="entry name" value="Cysteine proteinases"/>
    <property type="match status" value="1"/>
</dbReference>
<evidence type="ECO:0000259" key="7">
    <source>
        <dbReference type="PROSITE" id="PS51935"/>
    </source>
</evidence>
<dbReference type="EMBL" id="CP072931">
    <property type="protein sequence ID" value="QTZ91527.1"/>
    <property type="molecule type" value="Genomic_DNA"/>
</dbReference>
<dbReference type="eggNOG" id="COG0791">
    <property type="taxonomic scope" value="Bacteria"/>
</dbReference>
<dbReference type="Proteomes" id="UP000009036">
    <property type="component" value="Chromosome"/>
</dbReference>
<dbReference type="GO" id="GO:0006508">
    <property type="term" value="P:proteolysis"/>
    <property type="evidence" value="ECO:0007669"/>
    <property type="project" value="UniProtKB-KW"/>
</dbReference>
<dbReference type="HOGENOM" id="CLU_034085_1_2_11"/>
<dbReference type="GO" id="GO:0008234">
    <property type="term" value="F:cysteine-type peptidase activity"/>
    <property type="evidence" value="ECO:0007669"/>
    <property type="project" value="UniProtKB-KW"/>
</dbReference>
<reference evidence="8" key="1">
    <citation type="journal article" date="2012" name="J. Bacteriol.">
        <title>Genome Sequence of Streptomyces auratus Strain AGR0001, a Phoslactomycin-Producing Actinomycete.</title>
        <authorList>
            <person name="Han X."/>
            <person name="Li M."/>
            <person name="Ding Z."/>
            <person name="Zhao J."/>
            <person name="Ji K."/>
            <person name="Wen M."/>
            <person name="Lu T."/>
        </authorList>
    </citation>
    <scope>NUCLEOTIDE SEQUENCE [LARGE SCALE GENOMIC DNA]</scope>
    <source>
        <strain evidence="8">AGR0001</strain>
    </source>
</reference>
<dbReference type="AlphaFoldDB" id="J1RJQ5"/>
<feature type="chain" id="PRO_5036439747" evidence="6">
    <location>
        <begin position="40"/>
        <end position="348"/>
    </location>
</feature>
<evidence type="ECO:0000256" key="4">
    <source>
        <dbReference type="ARBA" id="ARBA00022807"/>
    </source>
</evidence>
<evidence type="ECO:0000256" key="2">
    <source>
        <dbReference type="ARBA" id="ARBA00022670"/>
    </source>
</evidence>
<protein>
    <submittedName>
        <fullName evidence="9">C40 family peptidase</fullName>
    </submittedName>
</protein>
<keyword evidence="2" id="KW-0645">Protease</keyword>
<dbReference type="InterPro" id="IPR000064">
    <property type="entry name" value="NLP_P60_dom"/>
</dbReference>
<dbReference type="Pfam" id="PF00877">
    <property type="entry name" value="NLPC_P60"/>
    <property type="match status" value="1"/>
</dbReference>
<evidence type="ECO:0000256" key="3">
    <source>
        <dbReference type="ARBA" id="ARBA00022801"/>
    </source>
</evidence>
<dbReference type="PATRIC" id="fig|1160718.3.peg.4636"/>
<evidence type="ECO:0000256" key="5">
    <source>
        <dbReference type="SAM" id="Coils"/>
    </source>
</evidence>
<evidence type="ECO:0000256" key="1">
    <source>
        <dbReference type="ARBA" id="ARBA00007074"/>
    </source>
</evidence>
<comment type="similarity">
    <text evidence="1">Belongs to the peptidase C40 family.</text>
</comment>
<proteinExistence type="inferred from homology"/>
<keyword evidence="6" id="KW-0732">Signal</keyword>
<dbReference type="STRING" id="1160718.SU9_22930"/>
<dbReference type="PROSITE" id="PS51935">
    <property type="entry name" value="NLPC_P60"/>
    <property type="match status" value="1"/>
</dbReference>
<dbReference type="InterPro" id="IPR038765">
    <property type="entry name" value="Papain-like_cys_pep_sf"/>
</dbReference>
<sequence length="348" mass="36969">MVSHRRTSQHGQSTLAGVTVVSAALATAAAGLSAPAASADPAGRAAAGREAATARVDSLYAQAERATEKYDGAQARTKELRGQVAALQDRTARAQERVNRMRGRLGALAAAQYRSGGMDPTVQLMLTERPDTFLEKASALDRLGVSQAGELRRLRAAQRTLEQQRRETAAKLAQLEASRKAVARHKRDVQRRLATARRLLNALPKDARKAFERATRSDGRREAVPDLHGVVPASGRAAAAVAAVRAAVGSPYAWGRSGPSAFDCSGLTQWAYGRAGVSLPRTSQAQRGAGRQVPLSQAQPGDLVIYRSDASHVGMYVGNGQVVHAPYPGARVRYDPVGMMPISAVTRP</sequence>
<keyword evidence="4" id="KW-0788">Thiol protease</keyword>
<dbReference type="RefSeq" id="WP_006606099.1">
    <property type="nucleotide sequence ID" value="NZ_CP072931.1"/>
</dbReference>